<reference evidence="16 17" key="1">
    <citation type="journal article" date="2018" name="New Phytol.">
        <title>Phylogenomics of Endogonaceae and evolution of mycorrhizas within Mucoromycota.</title>
        <authorList>
            <person name="Chang Y."/>
            <person name="Desiro A."/>
            <person name="Na H."/>
            <person name="Sandor L."/>
            <person name="Lipzen A."/>
            <person name="Clum A."/>
            <person name="Barry K."/>
            <person name="Grigoriev I.V."/>
            <person name="Martin F.M."/>
            <person name="Stajich J.E."/>
            <person name="Smith M.E."/>
            <person name="Bonito G."/>
            <person name="Spatafora J.W."/>
        </authorList>
    </citation>
    <scope>NUCLEOTIDE SEQUENCE [LARGE SCALE GENOMIC DNA]</scope>
    <source>
        <strain evidence="16 17">AD002</strain>
    </source>
</reference>
<evidence type="ECO:0000256" key="11">
    <source>
        <dbReference type="RuleBase" id="RU364134"/>
    </source>
</evidence>
<evidence type="ECO:0000256" key="6">
    <source>
        <dbReference type="ARBA" id="ARBA00023159"/>
    </source>
</evidence>
<evidence type="ECO:0000256" key="5">
    <source>
        <dbReference type="ARBA" id="ARBA00023015"/>
    </source>
</evidence>
<feature type="compositionally biased region" description="Low complexity" evidence="12">
    <location>
        <begin position="1128"/>
        <end position="1150"/>
    </location>
</feature>
<feature type="region of interest" description="Disordered" evidence="12">
    <location>
        <begin position="1059"/>
        <end position="1105"/>
    </location>
</feature>
<keyword evidence="6 11" id="KW-0010">Activator</keyword>
<dbReference type="GO" id="GO:0045944">
    <property type="term" value="P:positive regulation of transcription by RNA polymerase II"/>
    <property type="evidence" value="ECO:0007669"/>
    <property type="project" value="TreeGrafter"/>
</dbReference>
<evidence type="ECO:0000259" key="14">
    <source>
        <dbReference type="Pfam" id="PF11597"/>
    </source>
</evidence>
<feature type="region of interest" description="Disordered" evidence="12">
    <location>
        <begin position="89"/>
        <end position="117"/>
    </location>
</feature>
<feature type="region of interest" description="Disordered" evidence="12">
    <location>
        <begin position="1128"/>
        <end position="1155"/>
    </location>
</feature>
<dbReference type="Pfam" id="PF11597">
    <property type="entry name" value="Med13_N"/>
    <property type="match status" value="1"/>
</dbReference>
<evidence type="ECO:0000256" key="3">
    <source>
        <dbReference type="ARBA" id="ARBA00019618"/>
    </source>
</evidence>
<gene>
    <name evidence="16" type="ORF">BC938DRAFT_483070</name>
</gene>
<organism evidence="16 17">
    <name type="scientific">Jimgerdemannia flammicorona</name>
    <dbReference type="NCBI Taxonomy" id="994334"/>
    <lineage>
        <taxon>Eukaryota</taxon>
        <taxon>Fungi</taxon>
        <taxon>Fungi incertae sedis</taxon>
        <taxon>Mucoromycota</taxon>
        <taxon>Mucoromycotina</taxon>
        <taxon>Endogonomycetes</taxon>
        <taxon>Endogonales</taxon>
        <taxon>Endogonaceae</taxon>
        <taxon>Jimgerdemannia</taxon>
    </lineage>
</organism>
<feature type="compositionally biased region" description="Basic residues" evidence="12">
    <location>
        <begin position="1059"/>
        <end position="1068"/>
    </location>
</feature>
<dbReference type="InterPro" id="IPR041285">
    <property type="entry name" value="MID_MedPIWI"/>
</dbReference>
<dbReference type="GO" id="GO:0003713">
    <property type="term" value="F:transcription coactivator activity"/>
    <property type="evidence" value="ECO:0007669"/>
    <property type="project" value="TreeGrafter"/>
</dbReference>
<feature type="region of interest" description="Disordered" evidence="12">
    <location>
        <begin position="1800"/>
        <end position="1829"/>
    </location>
</feature>
<evidence type="ECO:0000259" key="13">
    <source>
        <dbReference type="Pfam" id="PF06333"/>
    </source>
</evidence>
<dbReference type="Proteomes" id="UP000274822">
    <property type="component" value="Unassembled WGS sequence"/>
</dbReference>
<name>A0A433QCM0_9FUNG</name>
<comment type="caution">
    <text evidence="16">The sequence shown here is derived from an EMBL/GenBank/DDBJ whole genome shotgun (WGS) entry which is preliminary data.</text>
</comment>
<keyword evidence="7 11" id="KW-0804">Transcription</keyword>
<dbReference type="InterPro" id="IPR051139">
    <property type="entry name" value="Mediator_complx_sub13"/>
</dbReference>
<dbReference type="PANTHER" id="PTHR48249:SF3">
    <property type="entry name" value="MEDIATOR OF RNA POLYMERASE II TRANSCRIPTION SUBUNIT 13"/>
    <property type="match status" value="1"/>
</dbReference>
<dbReference type="GO" id="GO:0016592">
    <property type="term" value="C:mediator complex"/>
    <property type="evidence" value="ECO:0007669"/>
    <property type="project" value="InterPro"/>
</dbReference>
<feature type="compositionally biased region" description="Basic and acidic residues" evidence="12">
    <location>
        <begin position="1083"/>
        <end position="1097"/>
    </location>
</feature>
<comment type="function">
    <text evidence="9 11">Component of the SRB8-11 complex. The SRB8-11 complex is a regulatory module of the Mediator complex which is itself involved in regulation of basal and activated RNA polymerase II-dependent transcription. The SRB8-11 complex may be involved in the transcriptional repression of a subset of genes regulated by Mediator. It may inhibit the association of the Mediator complex with RNA polymerase II to form the holoenzyme complex.</text>
</comment>
<evidence type="ECO:0000256" key="2">
    <source>
        <dbReference type="ARBA" id="ARBA00009354"/>
    </source>
</evidence>
<comment type="similarity">
    <text evidence="2 11">Belongs to the Mediator complex subunit 13 family.</text>
</comment>
<evidence type="ECO:0000256" key="12">
    <source>
        <dbReference type="SAM" id="MobiDB-lite"/>
    </source>
</evidence>
<evidence type="ECO:0000256" key="9">
    <source>
        <dbReference type="ARBA" id="ARBA00025661"/>
    </source>
</evidence>
<comment type="subunit">
    <text evidence="11">Component of the SRB8-11 complex, which itself associates with the Mediator complex.</text>
</comment>
<sequence length="1920" mass="206240">MLTEASLTNILTVVRLFYSIDVWFRILLWRPLTCSTSPANFCLLKTSCHPFSLLQSGVTQIKYRCYRHTCPRNQLLSFIRSAPTLSLSTFPTTSSPSPSPSTPGEKDKASSITSASSAEPQDSIAAAYASLLASNVPCAWRFVPGGVGTGGTVGHGADFGGDVIMSVEGDERLQGDLKVKTSIAATKNVQISALPSPQEIVVRELWVFGIDEQQAALWDESVELRRLEETRSGSFSWETIFAVTASAPASPLSPVPRTGSSSTTTVSEEYQFFIIATRNLVERSMISRGALSLGDHYIVPSDPHDYNHPGYADRDITEGMLPTACHPMRETVLSCSFNVYLSSTNLVFQPVVRHLRVRPIRAEDLGGVGTGTDSVEKGKRVLLSPSGSIATLLSPNTLASPHDPAAVLREWSTFFGIPISKLKTTTVNSNIGRGSRANTPVPLLVPIKTATETLLYPSALIFISTPIKRSCNGVAGTTGLSANNSGLVEELGDKIDRWAWEDRIVEITSKKAQMGVGGGAPSNGNDAPATAGTKRTSDGADLMDAEFQPAKRVKIEPGQEGGEIAHVVGGGPGINPVHENIHPAPDLGVDYWQYSDPLSHITNTVLTQAAAPDPFGSPGFFQGALDSPGTVGSTSTTKDSPSRMPATPDSWFGAKRKSSAGIVHAGSSAIGGIAGMSPASMITNGVGTIGMIGLGVGIGIGIGMGSLGVSAVTSVSPAPLVGNILQPQSPEKLAAVTGAVAQMMRGGNTNGVPAMNEIVGQVQDVAVSEMQMVIDKGVVAVSNVTTTTPNTPTTMQLVPQVVTNGTADVVQQPAVSIANAANGAPVYPSPPDNLPDSVGISFDVDSLYNMSGTSAWNGDNYGDLDTLEITDDDWDFFDRRAQDPAPSARVQQTDVGALPDTALPANLPDDILQNVASTQRDLLSLDLPKDEEIDLDAMFAEGFMTGPSPPTNALTASSMPAGELSPVQAKTVTPGPIHFANSPEHYGSSSATLVPAHHSEDSPAKPRETINVEVRPYTSNFGAGAAFQFIPPDFAPLAVLAGVDDAKYGDGGKFVYAPPKKKRKKRAAARALYRPDYVPKPPTKLETKKKEKAHSTDDGIMSNGTVNGAVRRNEAAKIGAALDRMILSDSDSSSGSSSDSDSGSESVDSADVGKGRRDVAAGEINGARMMLMIGSRGCGGVKERLLGLHRQAFDVNDVKLEDGEVAVVNEDGDGDNRSIDLDYDSPFASLIIRDLGGRTKKCGRLRVGEVAVDGVDNSGEAERWVPTSATVSKDIFLKTVDCLCQQAVMGGYPFAGGLMEIAGRGGEIVEGESTQVFVTRRRGMVQDVVGDMTAVPALVDDACNLISEFKDMLAQTFDPTHVPEGSQHTHHLSTPATVTIKGPLSIQQYYDLAETNQTQSKYGKYQVKKRKPMEPSLDLLPVPEIVVGQRDDWIAGSPHILRFWEKLRLEPYSSRKNVVYFVVYPQSSELEEAIKCFFKELGSMYETCSLGSHQPGVAGEYTRGLVPVQLLPESAGQTETERKTKSYMAACQKLGSTLGTLPTENLHVVIYMVNPFAHSTAYFDLGHCFTKLMVAFHAATMGSATSVTEKLRERLVLQLVPIEHVLRPTGFGGFLKFGLKEIAFSVYTKCLQLVDRTQPKMSFEDPTPFNEVYAPPFVLAKSVRNSIQFSLKRSLAPYPTLLDQNVFLHLAYCWSLDRRWFLCVWIDSRGELLEFAALEAGRDRGVDATRILAPVFNETWERTLRLSRRTGYSWHFVVGKLGLMYNEELQEWMNVVRTTPNVSIVCMDIDSPLQIYPSTESATIPPEGMNTPTSSGAPTPEAFTSTSSTLNNSMTAQNRLDVFEDASGETHALLLNHRVAFSKTRRRIIEGVLSGDIAEGGDENWMLPLASGYLTQTPVKSEAPNTEKFCLEPHSLEVCY</sequence>
<evidence type="ECO:0000256" key="10">
    <source>
        <dbReference type="ARBA" id="ARBA00032008"/>
    </source>
</evidence>
<feature type="region of interest" description="Disordered" evidence="12">
    <location>
        <begin position="986"/>
        <end position="1005"/>
    </location>
</feature>
<feature type="domain" description="Mediator complex subunit Med13 C-terminal" evidence="13">
    <location>
        <begin position="1653"/>
        <end position="1911"/>
    </location>
</feature>
<dbReference type="InterPro" id="IPR009401">
    <property type="entry name" value="Med13_C"/>
</dbReference>
<evidence type="ECO:0000259" key="15">
    <source>
        <dbReference type="Pfam" id="PF18296"/>
    </source>
</evidence>
<evidence type="ECO:0000313" key="16">
    <source>
        <dbReference type="EMBL" id="RUS27556.1"/>
    </source>
</evidence>
<feature type="compositionally biased region" description="Polar residues" evidence="12">
    <location>
        <begin position="630"/>
        <end position="639"/>
    </location>
</feature>
<protein>
    <recommendedName>
        <fullName evidence="3 11">Mediator of RNA polymerase II transcription subunit 13</fullName>
    </recommendedName>
    <alternativeName>
        <fullName evidence="10 11">Mediator complex subunit 13</fullName>
    </alternativeName>
</protein>
<dbReference type="PANTHER" id="PTHR48249">
    <property type="entry name" value="MEDIATOR OF RNA POLYMERASE II TRANSCRIPTION SUBUNIT 13"/>
    <property type="match status" value="1"/>
</dbReference>
<dbReference type="EMBL" id="RBNJ01008179">
    <property type="protein sequence ID" value="RUS27556.1"/>
    <property type="molecule type" value="Genomic_DNA"/>
</dbReference>
<proteinExistence type="inferred from homology"/>
<evidence type="ECO:0000313" key="17">
    <source>
        <dbReference type="Proteomes" id="UP000274822"/>
    </source>
</evidence>
<evidence type="ECO:0000256" key="7">
    <source>
        <dbReference type="ARBA" id="ARBA00023163"/>
    </source>
</evidence>
<keyword evidence="5 11" id="KW-0805">Transcription regulation</keyword>
<dbReference type="Pfam" id="PF06333">
    <property type="entry name" value="Med13_C"/>
    <property type="match status" value="1"/>
</dbReference>
<evidence type="ECO:0000256" key="4">
    <source>
        <dbReference type="ARBA" id="ARBA00022491"/>
    </source>
</evidence>
<comment type="subcellular location">
    <subcellularLocation>
        <location evidence="1 11">Nucleus</location>
    </subcellularLocation>
</comment>
<feature type="domain" description="MID" evidence="15">
    <location>
        <begin position="1456"/>
        <end position="1630"/>
    </location>
</feature>
<keyword evidence="8 11" id="KW-0539">Nucleus</keyword>
<dbReference type="InterPro" id="IPR021643">
    <property type="entry name" value="Mediator_Med13_N"/>
</dbReference>
<accession>A0A433QCM0</accession>
<keyword evidence="17" id="KW-1185">Reference proteome</keyword>
<keyword evidence="4 11" id="KW-0678">Repressor</keyword>
<evidence type="ECO:0000256" key="8">
    <source>
        <dbReference type="ARBA" id="ARBA00023242"/>
    </source>
</evidence>
<dbReference type="Pfam" id="PF18296">
    <property type="entry name" value="MID_MedPIWI"/>
    <property type="match status" value="1"/>
</dbReference>
<feature type="domain" description="Mediator complex subunit Med13 N-terminal" evidence="14">
    <location>
        <begin position="198"/>
        <end position="463"/>
    </location>
</feature>
<feature type="region of interest" description="Disordered" evidence="12">
    <location>
        <begin position="512"/>
        <end position="538"/>
    </location>
</feature>
<evidence type="ECO:0000256" key="1">
    <source>
        <dbReference type="ARBA" id="ARBA00004123"/>
    </source>
</evidence>
<feature type="region of interest" description="Disordered" evidence="12">
    <location>
        <begin position="624"/>
        <end position="648"/>
    </location>
</feature>